<evidence type="ECO:0000313" key="1">
    <source>
        <dbReference type="EMBL" id="RDU73744.1"/>
    </source>
</evidence>
<gene>
    <name evidence="1" type="ORF">CQA66_00740</name>
</gene>
<evidence type="ECO:0000313" key="2">
    <source>
        <dbReference type="Proteomes" id="UP000256424"/>
    </source>
</evidence>
<dbReference type="RefSeq" id="WP_104762576.1">
    <property type="nucleotide sequence ID" value="NZ_FZPM01000005.1"/>
</dbReference>
<keyword evidence="1" id="KW-0675">Receptor</keyword>
<protein>
    <submittedName>
        <fullName evidence="1">TonB-dependent receptor</fullName>
    </submittedName>
</protein>
<dbReference type="Proteomes" id="UP000256424">
    <property type="component" value="Unassembled WGS sequence"/>
</dbReference>
<dbReference type="EMBL" id="NXLW01000001">
    <property type="protein sequence ID" value="RDU73744.1"/>
    <property type="molecule type" value="Genomic_DNA"/>
</dbReference>
<comment type="caution">
    <text evidence="1">The sequence shown here is derived from an EMBL/GenBank/DDBJ whole genome shotgun (WGS) entry which is preliminary data.</text>
</comment>
<dbReference type="SUPFAM" id="SSF56935">
    <property type="entry name" value="Porins"/>
    <property type="match status" value="1"/>
</dbReference>
<dbReference type="AlphaFoldDB" id="A0A3D8JA44"/>
<accession>A0A3D8JA44</accession>
<proteinExistence type="predicted"/>
<dbReference type="InterPro" id="IPR037066">
    <property type="entry name" value="Plug_dom_sf"/>
</dbReference>
<name>A0A3D8JA44_9HELI</name>
<keyword evidence="2" id="KW-1185">Reference proteome</keyword>
<sequence>MIRYILFIALFWYELRAVIQENTTQPDTSEVNKTTQSFHEDQLRQANDEPKSYMLNAVTATTNSDTLKSKEIYQSGNSINSQILESNPSGNGDIGSILRILPNVQYDNAQLRSTTPGEIDPAKISISGGLHYQNLFTLDGRGMNNDLNPAQNGSTWTSTAPSRSQGLAIDTSLLESINVQDSNIGAAYGGFTGGIVEAITRKAKRKFGANISYQMTQGNAAPKKFSMTNYHIYGDNAALDNFVNAYSNSEGTTNSPVFIKHLVRASIESKFSDNFGFIASFATTQSFIPLRRVDNDYLNTTRYPIPAGIVQDENGQAKQTQARKIYNYFMKVHYDYSENLGFELSYTYAPDYNNRFLLGGKPGQSYDWINGGHDIGFKTIWTNALGKMTNILSYSYLESSTVIHNFEHTKYWRISDSKNWANWAGQAREGGYAPSESMQHTLSNKCIQDFKPFNVLGTLHKMQLGLELGYQHANFAYTAEYIRAQNTIKIQDSDVGKCNNEWCDSSKTYYVKQNGTRPNYYYTLETWNNGQYFHMANFYSGATMIDNTILATFAEDDIAIPIAQAMLNIRQGIRIDTDSYMGKVTFAPRFSISLEAPWNLSSDFGTTFIGGANRYYGRNIFSYRLRADLNSMLTTIYRMSPDIDFYDVLASGKMCSGSMITDSDTGIRRYNDNCLVTNQNSVKFSQLKVPYVDEFVIGFVQKFWDWSLAAKYIYREGKDDIRYTRRDYAGLPADSSYTTNYYFFTNEGKSWTNVLTITFSNDEALEFCGISNFVFFAFDWTNIKRNFNDYASAASAGELEDDWILWDDGKSAQIIRWSQRPPDNFVRPWTLRLTTIHSFHIGKIKCLWNNFFRYRAGYYAIASSGNNNIPNILAPDGTPIVQAFRAMKLPGSFTWDMRIGFEVIVYKSNTFFMNLDIFNVLDTKNVALATTNFTTAALTPTYEVGRQFWLQVGYKY</sequence>
<dbReference type="OrthoDB" id="9766643at2"/>
<organism evidence="1 2">
    <name type="scientific">Helicobacter aurati</name>
    <dbReference type="NCBI Taxonomy" id="137778"/>
    <lineage>
        <taxon>Bacteria</taxon>
        <taxon>Pseudomonadati</taxon>
        <taxon>Campylobacterota</taxon>
        <taxon>Epsilonproteobacteria</taxon>
        <taxon>Campylobacterales</taxon>
        <taxon>Helicobacteraceae</taxon>
        <taxon>Helicobacter</taxon>
    </lineage>
</organism>
<reference evidence="1 2" key="1">
    <citation type="submission" date="2018-04" db="EMBL/GenBank/DDBJ databases">
        <title>Novel Campyloabacter and Helicobacter Species and Strains.</title>
        <authorList>
            <person name="Mannion A.J."/>
            <person name="Shen Z."/>
            <person name="Fox J.G."/>
        </authorList>
    </citation>
    <scope>NUCLEOTIDE SEQUENCE [LARGE SCALE GENOMIC DNA]</scope>
    <source>
        <strain evidence="1 2">MIT 97-5075</strain>
    </source>
</reference>
<dbReference type="Gene3D" id="2.170.130.10">
    <property type="entry name" value="TonB-dependent receptor, plug domain"/>
    <property type="match status" value="1"/>
</dbReference>